<comment type="caution">
    <text evidence="2">The sequence shown here is derived from an EMBL/GenBank/DDBJ whole genome shotgun (WGS) entry which is preliminary data.</text>
</comment>
<organism evidence="2 3">
    <name type="scientific">Streptomyces silvisoli</name>
    <dbReference type="NCBI Taxonomy" id="3034235"/>
    <lineage>
        <taxon>Bacteria</taxon>
        <taxon>Bacillati</taxon>
        <taxon>Actinomycetota</taxon>
        <taxon>Actinomycetes</taxon>
        <taxon>Kitasatosporales</taxon>
        <taxon>Streptomycetaceae</taxon>
        <taxon>Streptomyces</taxon>
    </lineage>
</organism>
<reference evidence="2 3" key="1">
    <citation type="submission" date="2023-03" db="EMBL/GenBank/DDBJ databases">
        <title>Draft genome sequence of Streptomyces sp. RB6PN23 isolated from peat swamp forest in Thailand.</title>
        <authorList>
            <person name="Klaysubun C."/>
            <person name="Duangmal K."/>
        </authorList>
    </citation>
    <scope>NUCLEOTIDE SEQUENCE [LARGE SCALE GENOMIC DNA]</scope>
    <source>
        <strain evidence="2 3">RB6PN23</strain>
    </source>
</reference>
<feature type="compositionally biased region" description="Basic and acidic residues" evidence="1">
    <location>
        <begin position="94"/>
        <end position="104"/>
    </location>
</feature>
<dbReference type="EMBL" id="JARJBC010000016">
    <property type="protein sequence ID" value="MDF3292204.1"/>
    <property type="molecule type" value="Genomic_DNA"/>
</dbReference>
<evidence type="ECO:0000313" key="2">
    <source>
        <dbReference type="EMBL" id="MDF3292204.1"/>
    </source>
</evidence>
<evidence type="ECO:0000313" key="3">
    <source>
        <dbReference type="Proteomes" id="UP001216579"/>
    </source>
</evidence>
<proteinExistence type="predicted"/>
<protein>
    <submittedName>
        <fullName evidence="2">ATP-grasp-modified RiPP</fullName>
    </submittedName>
</protein>
<accession>A0ABT5ZQV1</accession>
<evidence type="ECO:0000256" key="1">
    <source>
        <dbReference type="SAM" id="MobiDB-lite"/>
    </source>
</evidence>
<dbReference type="InterPro" id="IPR025843">
    <property type="entry name" value="Actino_peptide"/>
</dbReference>
<keyword evidence="3" id="KW-1185">Reference proteome</keyword>
<dbReference type="NCBIfam" id="TIGR04186">
    <property type="entry name" value="GRASP_targ"/>
    <property type="match status" value="1"/>
</dbReference>
<name>A0ABT5ZQV1_9ACTN</name>
<sequence length="104" mass="10593">MFSHSDRFPTGTPLPQGHLTPAPWGLRRLVPYPGAEGPRYGRVELDAVTQTARYYASDGTLTVAPGHGTSSGTNPPTGTGNPSDGAGPGGSGGGDRDTGNDTDQ</sequence>
<feature type="region of interest" description="Disordered" evidence="1">
    <location>
        <begin position="1"/>
        <end position="25"/>
    </location>
</feature>
<feature type="compositionally biased region" description="Low complexity" evidence="1">
    <location>
        <begin position="68"/>
        <end position="85"/>
    </location>
</feature>
<dbReference type="InterPro" id="IPR026496">
    <property type="entry name" value="GRASP_targ"/>
</dbReference>
<gene>
    <name evidence="2" type="primary">tgmA</name>
    <name evidence="2" type="ORF">P3G67_23810</name>
</gene>
<dbReference type="RefSeq" id="WP_269857927.1">
    <property type="nucleotide sequence ID" value="NZ_JARJBC010000016.1"/>
</dbReference>
<feature type="region of interest" description="Disordered" evidence="1">
    <location>
        <begin position="59"/>
        <end position="104"/>
    </location>
</feature>
<dbReference type="Proteomes" id="UP001216579">
    <property type="component" value="Unassembled WGS sequence"/>
</dbReference>
<dbReference type="Pfam" id="PF14408">
    <property type="entry name" value="Actino_peptide"/>
    <property type="match status" value="1"/>
</dbReference>